<dbReference type="AlphaFoldDB" id="A0A1I1NK42"/>
<proteinExistence type="predicted"/>
<feature type="region of interest" description="Disordered" evidence="1">
    <location>
        <begin position="26"/>
        <end position="74"/>
    </location>
</feature>
<protein>
    <submittedName>
        <fullName evidence="2">Uncharacterized protein</fullName>
    </submittedName>
</protein>
<keyword evidence="3" id="KW-1185">Reference proteome</keyword>
<dbReference type="Proteomes" id="UP000199022">
    <property type="component" value="Unassembled WGS sequence"/>
</dbReference>
<accession>A0A1I1NK42</accession>
<evidence type="ECO:0000313" key="2">
    <source>
        <dbReference type="EMBL" id="SFC95093.1"/>
    </source>
</evidence>
<dbReference type="STRING" id="1225127.SAMN05661030_2059"/>
<name>A0A1I1NK42_9ACTN</name>
<evidence type="ECO:0000313" key="3">
    <source>
        <dbReference type="Proteomes" id="UP000199022"/>
    </source>
</evidence>
<feature type="compositionally biased region" description="Basic residues" evidence="1">
    <location>
        <begin position="48"/>
        <end position="74"/>
    </location>
</feature>
<sequence length="74" mass="7879">MNPGGVLVLLVLLALLVATLVVTLRGGRGPADPPRSHPGAGWPAPRGVLHRRGAAPARTPRRPVTLHRLRPVRH</sequence>
<evidence type="ECO:0000256" key="1">
    <source>
        <dbReference type="SAM" id="MobiDB-lite"/>
    </source>
</evidence>
<reference evidence="3" key="1">
    <citation type="submission" date="2016-10" db="EMBL/GenBank/DDBJ databases">
        <authorList>
            <person name="Varghese N."/>
            <person name="Submissions S."/>
        </authorList>
    </citation>
    <scope>NUCLEOTIDE SEQUENCE [LARGE SCALE GENOMIC DNA]</scope>
    <source>
        <strain evidence="3">DSM 45962</strain>
    </source>
</reference>
<gene>
    <name evidence="2" type="ORF">SAMN05661030_2059</name>
</gene>
<dbReference type="RefSeq" id="WP_131802015.1">
    <property type="nucleotide sequence ID" value="NZ_BNAC01000004.1"/>
</dbReference>
<dbReference type="EMBL" id="FOMD01000002">
    <property type="protein sequence ID" value="SFC95093.1"/>
    <property type="molecule type" value="Genomic_DNA"/>
</dbReference>
<organism evidence="2 3">
    <name type="scientific">Klenkia taihuensis</name>
    <dbReference type="NCBI Taxonomy" id="1225127"/>
    <lineage>
        <taxon>Bacteria</taxon>
        <taxon>Bacillati</taxon>
        <taxon>Actinomycetota</taxon>
        <taxon>Actinomycetes</taxon>
        <taxon>Geodermatophilales</taxon>
        <taxon>Geodermatophilaceae</taxon>
        <taxon>Klenkia</taxon>
    </lineage>
</organism>